<reference evidence="2" key="1">
    <citation type="submission" date="2022-06" db="EMBL/GenBank/DDBJ databases">
        <title>Genome Sequence of Candolleomyces eurysporus.</title>
        <authorList>
            <person name="Buettner E."/>
        </authorList>
    </citation>
    <scope>NUCLEOTIDE SEQUENCE</scope>
    <source>
        <strain evidence="2">VTCC 930004</strain>
    </source>
</reference>
<accession>A0A9W8IUX2</accession>
<name>A0A9W8IUX2_9AGAR</name>
<feature type="region of interest" description="Disordered" evidence="1">
    <location>
        <begin position="236"/>
        <end position="300"/>
    </location>
</feature>
<dbReference type="Proteomes" id="UP001140091">
    <property type="component" value="Unassembled WGS sequence"/>
</dbReference>
<gene>
    <name evidence="2" type="ORF">H1R20_g15944</name>
</gene>
<dbReference type="EMBL" id="JANBPK010001663">
    <property type="protein sequence ID" value="KAJ2921149.1"/>
    <property type="molecule type" value="Genomic_DNA"/>
</dbReference>
<dbReference type="AlphaFoldDB" id="A0A9W8IUX2"/>
<keyword evidence="3" id="KW-1185">Reference proteome</keyword>
<organism evidence="2 3">
    <name type="scientific">Candolleomyces eurysporus</name>
    <dbReference type="NCBI Taxonomy" id="2828524"/>
    <lineage>
        <taxon>Eukaryota</taxon>
        <taxon>Fungi</taxon>
        <taxon>Dikarya</taxon>
        <taxon>Basidiomycota</taxon>
        <taxon>Agaricomycotina</taxon>
        <taxon>Agaricomycetes</taxon>
        <taxon>Agaricomycetidae</taxon>
        <taxon>Agaricales</taxon>
        <taxon>Agaricineae</taxon>
        <taxon>Psathyrellaceae</taxon>
        <taxon>Candolleomyces</taxon>
    </lineage>
</organism>
<evidence type="ECO:0000313" key="2">
    <source>
        <dbReference type="EMBL" id="KAJ2921149.1"/>
    </source>
</evidence>
<protein>
    <submittedName>
        <fullName evidence="2">Uncharacterized protein</fullName>
    </submittedName>
</protein>
<feature type="non-terminal residue" evidence="2">
    <location>
        <position position="1"/>
    </location>
</feature>
<feature type="compositionally biased region" description="Polar residues" evidence="1">
    <location>
        <begin position="282"/>
        <end position="300"/>
    </location>
</feature>
<dbReference type="OrthoDB" id="3068231at2759"/>
<comment type="caution">
    <text evidence="2">The sequence shown here is derived from an EMBL/GenBank/DDBJ whole genome shotgun (WGS) entry which is preliminary data.</text>
</comment>
<feature type="compositionally biased region" description="Low complexity" evidence="1">
    <location>
        <begin position="266"/>
        <end position="281"/>
    </location>
</feature>
<evidence type="ECO:0000256" key="1">
    <source>
        <dbReference type="SAM" id="MobiDB-lite"/>
    </source>
</evidence>
<sequence>MSARLAYSDFNLAQTPVRHFQYQLGFVLAHSRRYNVRRLESHSYAPWGMIWEDLQVGLSSQTLSVPQLNATSSPATDTLSPDFSIASFTPKDRQERTPDFTGIFLAAKFPLPLDGEVDLAPYLAEVFNWHLLKLGAFVTLFHDEVKRPVSRRMATSKGFFNLLLVALMEGRKCADKQADLIFLSEPETKYIISIVSVGEFWVFRISIRSFEIKDELSELFKTQIYAFLDLDLKPTPSAPTTAPNRSKPGRKELPTRGSLLNLWSNAPETTPATSTDPDTTPFGQTPTGSNADTASTIAAT</sequence>
<proteinExistence type="predicted"/>
<evidence type="ECO:0000313" key="3">
    <source>
        <dbReference type="Proteomes" id="UP001140091"/>
    </source>
</evidence>